<dbReference type="NCBIfam" id="TIGR01201">
    <property type="entry name" value="HU_rel"/>
    <property type="match status" value="1"/>
</dbReference>
<dbReference type="AlphaFoldDB" id="K5ZEN7"/>
<dbReference type="GO" id="GO:0003677">
    <property type="term" value="F:DNA binding"/>
    <property type="evidence" value="ECO:0007669"/>
    <property type="project" value="UniProtKB-KW"/>
</dbReference>
<feature type="domain" description="HU" evidence="3">
    <location>
        <begin position="1"/>
        <end position="128"/>
    </location>
</feature>
<dbReference type="Pfam" id="PF18291">
    <property type="entry name" value="HU-HIG"/>
    <property type="match status" value="1"/>
</dbReference>
<dbReference type="InterPro" id="IPR010992">
    <property type="entry name" value="IHF-like_DNA-bd_dom_sf"/>
</dbReference>
<feature type="compositionally biased region" description="Basic and acidic residues" evidence="2">
    <location>
        <begin position="129"/>
        <end position="148"/>
    </location>
</feature>
<name>K5ZEN7_9BACT</name>
<proteinExistence type="predicted"/>
<dbReference type="InterPro" id="IPR005902">
    <property type="entry name" value="HU_DNA-bd_put"/>
</dbReference>
<evidence type="ECO:0000256" key="2">
    <source>
        <dbReference type="SAM" id="MobiDB-lite"/>
    </source>
</evidence>
<dbReference type="RefSeq" id="WP_007657309.1">
    <property type="nucleotide sequence ID" value="NZ_JH976475.1"/>
</dbReference>
<reference evidence="4 5" key="1">
    <citation type="submission" date="2012-02" db="EMBL/GenBank/DDBJ databases">
        <title>The Genome Sequence of Parabacteroides goldsteinii CL02T12C30.</title>
        <authorList>
            <consortium name="The Broad Institute Genome Sequencing Platform"/>
            <person name="Earl A."/>
            <person name="Ward D."/>
            <person name="Feldgarden M."/>
            <person name="Gevers D."/>
            <person name="Zitomersky N.L."/>
            <person name="Coyne M.J."/>
            <person name="Comstock L.E."/>
            <person name="Young S.K."/>
            <person name="Zeng Q."/>
            <person name="Gargeya S."/>
            <person name="Fitzgerald M."/>
            <person name="Haas B."/>
            <person name="Abouelleil A."/>
            <person name="Alvarado L."/>
            <person name="Arachchi H.M."/>
            <person name="Berlin A."/>
            <person name="Chapman S.B."/>
            <person name="Gearin G."/>
            <person name="Goldberg J."/>
            <person name="Griggs A."/>
            <person name="Gujja S."/>
            <person name="Hansen M."/>
            <person name="Heiman D."/>
            <person name="Howarth C."/>
            <person name="Larimer J."/>
            <person name="Lui A."/>
            <person name="MacDonald P.J.P."/>
            <person name="McCowen C."/>
            <person name="Montmayeur A."/>
            <person name="Murphy C."/>
            <person name="Neiman D."/>
            <person name="Pearson M."/>
            <person name="Priest M."/>
            <person name="Roberts A."/>
            <person name="Saif S."/>
            <person name="Shea T."/>
            <person name="Sisk P."/>
            <person name="Stolte C."/>
            <person name="Sykes S."/>
            <person name="Wortman J."/>
            <person name="Nusbaum C."/>
            <person name="Birren B."/>
        </authorList>
    </citation>
    <scope>NUCLEOTIDE SEQUENCE [LARGE SCALE GENOMIC DNA]</scope>
    <source>
        <strain evidence="4 5">CL02T12C30</strain>
    </source>
</reference>
<comment type="caution">
    <text evidence="4">The sequence shown here is derived from an EMBL/GenBank/DDBJ whole genome shotgun (WGS) entry which is preliminary data.</text>
</comment>
<evidence type="ECO:0000313" key="4">
    <source>
        <dbReference type="EMBL" id="EKN09856.1"/>
    </source>
</evidence>
<sequence length="148" mass="16270">MSAKYKLVLRKDFSKDAPEGSTKLYAQLVNNGTVGFEELCESIAEETTLTSADVKSCLDRLPRHIARHVKEGRTVQAGELGTFRPVVGSKGAATEKEFDAATMMKRPSISFIPGKTIQAVRNSMTFTRVKKDDESSKEEGGSDRPEIE</sequence>
<protein>
    <recommendedName>
        <fullName evidence="3">HU domain-containing protein</fullName>
    </recommendedName>
</protein>
<dbReference type="EMBL" id="AGZO01000029">
    <property type="protein sequence ID" value="EKN09856.1"/>
    <property type="molecule type" value="Genomic_DNA"/>
</dbReference>
<dbReference type="PATRIC" id="fig|999418.3.peg.4176"/>
<dbReference type="InterPro" id="IPR041607">
    <property type="entry name" value="HU-HIG"/>
</dbReference>
<dbReference type="Proteomes" id="UP000006330">
    <property type="component" value="Unassembled WGS sequence"/>
</dbReference>
<evidence type="ECO:0000259" key="3">
    <source>
        <dbReference type="Pfam" id="PF18291"/>
    </source>
</evidence>
<dbReference type="Gene3D" id="4.10.520.10">
    <property type="entry name" value="IHF-like DNA-binding proteins"/>
    <property type="match status" value="1"/>
</dbReference>
<dbReference type="OrthoDB" id="9809801at2"/>
<keyword evidence="1" id="KW-0238">DNA-binding</keyword>
<gene>
    <name evidence="4" type="ORF">HMPREF1076_04103</name>
</gene>
<evidence type="ECO:0000313" key="5">
    <source>
        <dbReference type="Proteomes" id="UP000006330"/>
    </source>
</evidence>
<evidence type="ECO:0000256" key="1">
    <source>
        <dbReference type="ARBA" id="ARBA00023125"/>
    </source>
</evidence>
<dbReference type="SUPFAM" id="SSF47729">
    <property type="entry name" value="IHF-like DNA-binding proteins"/>
    <property type="match status" value="1"/>
</dbReference>
<feature type="region of interest" description="Disordered" evidence="2">
    <location>
        <begin position="127"/>
        <end position="148"/>
    </location>
</feature>
<accession>K5ZEN7</accession>
<dbReference type="HOGENOM" id="CLU_112331_4_1_10"/>
<organism evidence="4 5">
    <name type="scientific">Parabacteroides goldsteinii CL02T12C30</name>
    <dbReference type="NCBI Taxonomy" id="999418"/>
    <lineage>
        <taxon>Bacteria</taxon>
        <taxon>Pseudomonadati</taxon>
        <taxon>Bacteroidota</taxon>
        <taxon>Bacteroidia</taxon>
        <taxon>Bacteroidales</taxon>
        <taxon>Tannerellaceae</taxon>
        <taxon>Parabacteroides</taxon>
    </lineage>
</organism>